<dbReference type="SMART" id="SM00357">
    <property type="entry name" value="CSP"/>
    <property type="match status" value="1"/>
</dbReference>
<evidence type="ECO:0000259" key="9">
    <source>
        <dbReference type="PROSITE" id="PS51857"/>
    </source>
</evidence>
<evidence type="ECO:0000256" key="1">
    <source>
        <dbReference type="ARBA" id="ARBA00004496"/>
    </source>
</evidence>
<evidence type="ECO:0000256" key="8">
    <source>
        <dbReference type="SAM" id="MobiDB-lite"/>
    </source>
</evidence>
<keyword evidence="6" id="KW-0010">Activator</keyword>
<comment type="caution">
    <text evidence="10">The sequence shown here is derived from an EMBL/GenBank/DDBJ whole genome shotgun (WGS) entry which is preliminary data.</text>
</comment>
<evidence type="ECO:0000256" key="2">
    <source>
        <dbReference type="ARBA" id="ARBA00022332"/>
    </source>
</evidence>
<reference evidence="10" key="2">
    <citation type="submission" date="2020-04" db="EMBL/GenBank/DDBJ databases">
        <authorList>
            <person name="Alexandrino P."/>
            <person name="Mendonca T."/>
            <person name="Guaman L."/>
            <person name="Cherix J."/>
            <person name="Lozano-Sakalauskas G."/>
            <person name="Fujita A."/>
            <person name="Filho E.R."/>
            <person name="Long P."/>
            <person name="Padilla G."/>
            <person name="Taciro M.K."/>
            <person name="Gomez J.G."/>
            <person name="Silva L.F."/>
            <person name="Torres M."/>
        </authorList>
    </citation>
    <scope>NUCLEOTIDE SEQUENCE</scope>
    <source>
        <strain evidence="10">LMG 19450</strain>
    </source>
</reference>
<evidence type="ECO:0000256" key="6">
    <source>
        <dbReference type="ARBA" id="ARBA00023159"/>
    </source>
</evidence>
<gene>
    <name evidence="10" type="ORF">NH14_003195</name>
</gene>
<dbReference type="InterPro" id="IPR012156">
    <property type="entry name" value="Cold_shock_CspA"/>
</dbReference>
<feature type="region of interest" description="Disordered" evidence="8">
    <location>
        <begin position="51"/>
        <end position="74"/>
    </location>
</feature>
<dbReference type="Gene3D" id="2.40.50.140">
    <property type="entry name" value="Nucleic acid-binding proteins"/>
    <property type="match status" value="1"/>
</dbReference>
<dbReference type="InterPro" id="IPR002059">
    <property type="entry name" value="CSP_DNA-bd"/>
</dbReference>
<dbReference type="Pfam" id="PF00313">
    <property type="entry name" value="CSD"/>
    <property type="match status" value="1"/>
</dbReference>
<dbReference type="PANTHER" id="PTHR46565:SF20">
    <property type="entry name" value="COLD SHOCK DOMAIN-CONTAINING PROTEIN 4"/>
    <property type="match status" value="1"/>
</dbReference>
<dbReference type="PANTHER" id="PTHR46565">
    <property type="entry name" value="COLD SHOCK DOMAIN PROTEIN 2"/>
    <property type="match status" value="1"/>
</dbReference>
<dbReference type="Proteomes" id="UP000030460">
    <property type="component" value="Unassembled WGS sequence"/>
</dbReference>
<dbReference type="SUPFAM" id="SSF50249">
    <property type="entry name" value="Nucleic acid-binding proteins"/>
    <property type="match status" value="1"/>
</dbReference>
<dbReference type="InterPro" id="IPR012340">
    <property type="entry name" value="NA-bd_OB-fold"/>
</dbReference>
<keyword evidence="5" id="KW-0238">DNA-binding</keyword>
<sequence>MATGTVKWFSDSKEFGFVTSDGGSDDLFAHFSEVQGAGFKSLHEGQKISFEVKQGPKGKQSERDPVVPPPGGTS</sequence>
<evidence type="ECO:0000256" key="3">
    <source>
        <dbReference type="ARBA" id="ARBA00022490"/>
    </source>
</evidence>
<name>A0A8T6Z7C6_9BURK</name>
<dbReference type="AlphaFoldDB" id="A0A8T6Z7C6"/>
<reference evidence="10" key="1">
    <citation type="journal article" date="2015" name="Genome Announc.">
        <title>Draft Genome Sequence of the Polyhydroxyalkanoate-Producing Bacterium Burkholderia sacchari LMG 19450 Isolated from Brazilian Sugarcane Plantation Soil.</title>
        <authorList>
            <person name="Alexandrino P.M."/>
            <person name="Mendonca T.T."/>
            <person name="Guaman Bautista L.P."/>
            <person name="Cherix J."/>
            <person name="Lozano-Sakalauskas G.C."/>
            <person name="Fujita A."/>
            <person name="Ramos Filho E."/>
            <person name="Long P."/>
            <person name="Padilla G."/>
            <person name="Taciro M.K."/>
            <person name="Gomez J.G."/>
            <person name="Silva L.F."/>
        </authorList>
    </citation>
    <scope>NUCLEOTIDE SEQUENCE</scope>
    <source>
        <strain evidence="10">LMG 19450</strain>
    </source>
</reference>
<dbReference type="PIRSF" id="PIRSF002599">
    <property type="entry name" value="Cold_shock_A"/>
    <property type="match status" value="1"/>
</dbReference>
<dbReference type="CDD" id="cd04458">
    <property type="entry name" value="CSP_CDS"/>
    <property type="match status" value="1"/>
</dbReference>
<comment type="subcellular location">
    <subcellularLocation>
        <location evidence="1">Cytoplasm</location>
    </subcellularLocation>
</comment>
<accession>A0A8T6Z7C6</accession>
<keyword evidence="7" id="KW-0804">Transcription</keyword>
<dbReference type="OrthoDB" id="9800919at2"/>
<dbReference type="InterPro" id="IPR011129">
    <property type="entry name" value="CSD"/>
</dbReference>
<evidence type="ECO:0000313" key="10">
    <source>
        <dbReference type="EMBL" id="NLP60170.1"/>
    </source>
</evidence>
<feature type="domain" description="CSD" evidence="9">
    <location>
        <begin position="1"/>
        <end position="67"/>
    </location>
</feature>
<dbReference type="PROSITE" id="PS51857">
    <property type="entry name" value="CSD_2"/>
    <property type="match status" value="1"/>
</dbReference>
<organism evidence="10 11">
    <name type="scientific">Paraburkholderia sacchari</name>
    <dbReference type="NCBI Taxonomy" id="159450"/>
    <lineage>
        <taxon>Bacteria</taxon>
        <taxon>Pseudomonadati</taxon>
        <taxon>Pseudomonadota</taxon>
        <taxon>Betaproteobacteria</taxon>
        <taxon>Burkholderiales</taxon>
        <taxon>Burkholderiaceae</taxon>
        <taxon>Paraburkholderia</taxon>
    </lineage>
</organism>
<evidence type="ECO:0000313" key="11">
    <source>
        <dbReference type="Proteomes" id="UP000030460"/>
    </source>
</evidence>
<proteinExistence type="predicted"/>
<dbReference type="RefSeq" id="WP_052147767.1">
    <property type="nucleotide sequence ID" value="NZ_CADFGF010000002.1"/>
</dbReference>
<protein>
    <recommendedName>
        <fullName evidence="2">Cold shock-like protein CspA</fullName>
    </recommendedName>
</protein>
<dbReference type="GO" id="GO:0005829">
    <property type="term" value="C:cytosol"/>
    <property type="evidence" value="ECO:0007669"/>
    <property type="project" value="UniProtKB-ARBA"/>
</dbReference>
<keyword evidence="3" id="KW-0963">Cytoplasm</keyword>
<dbReference type="GO" id="GO:0003677">
    <property type="term" value="F:DNA binding"/>
    <property type="evidence" value="ECO:0007669"/>
    <property type="project" value="UniProtKB-KW"/>
</dbReference>
<dbReference type="EMBL" id="JTDB02000001">
    <property type="protein sequence ID" value="NLP60170.1"/>
    <property type="molecule type" value="Genomic_DNA"/>
</dbReference>
<evidence type="ECO:0000256" key="4">
    <source>
        <dbReference type="ARBA" id="ARBA00023015"/>
    </source>
</evidence>
<evidence type="ECO:0000256" key="5">
    <source>
        <dbReference type="ARBA" id="ARBA00023125"/>
    </source>
</evidence>
<keyword evidence="11" id="KW-1185">Reference proteome</keyword>
<keyword evidence="4" id="KW-0805">Transcription regulation</keyword>
<evidence type="ECO:0000256" key="7">
    <source>
        <dbReference type="ARBA" id="ARBA00023163"/>
    </source>
</evidence>
<dbReference type="PRINTS" id="PR00050">
    <property type="entry name" value="COLDSHOCK"/>
</dbReference>
<dbReference type="FunFam" id="2.40.50.140:FF:000006">
    <property type="entry name" value="Cold shock protein CspC"/>
    <property type="match status" value="1"/>
</dbReference>